<comment type="similarity">
    <text evidence="2 5">Belongs to the acyl-CoA dehydrogenase family.</text>
</comment>
<dbReference type="EMBL" id="JBFNQD010000010">
    <property type="protein sequence ID" value="MEW9308667.1"/>
    <property type="molecule type" value="Genomic_DNA"/>
</dbReference>
<feature type="domain" description="Acyl-CoA dehydrogenase/oxidase N-terminal" evidence="8">
    <location>
        <begin position="9"/>
        <end position="116"/>
    </location>
</feature>
<dbReference type="SUPFAM" id="SSF47203">
    <property type="entry name" value="Acyl-CoA dehydrogenase C-terminal domain-like"/>
    <property type="match status" value="1"/>
</dbReference>
<dbReference type="Pfam" id="PF02770">
    <property type="entry name" value="Acyl-CoA_dh_M"/>
    <property type="match status" value="1"/>
</dbReference>
<dbReference type="Gene3D" id="1.20.140.10">
    <property type="entry name" value="Butyryl-CoA Dehydrogenase, subunit A, domain 3"/>
    <property type="match status" value="1"/>
</dbReference>
<reference evidence="9 10" key="1">
    <citation type="submission" date="2024-07" db="EMBL/GenBank/DDBJ databases">
        <title>Description of Labrys sedimenti sp. nov., isolated from a diclofenac-degrading enrichment culture.</title>
        <authorList>
            <person name="Tancsics A."/>
            <person name="Csepanyi A."/>
        </authorList>
    </citation>
    <scope>NUCLEOTIDE SEQUENCE [LARGE SCALE GENOMIC DNA]</scope>
    <source>
        <strain evidence="9 10">LMG 23578</strain>
    </source>
</reference>
<evidence type="ECO:0000256" key="2">
    <source>
        <dbReference type="ARBA" id="ARBA00009347"/>
    </source>
</evidence>
<keyword evidence="3 5" id="KW-0285">Flavoprotein</keyword>
<comment type="cofactor">
    <cofactor evidence="1 5">
        <name>FAD</name>
        <dbReference type="ChEBI" id="CHEBI:57692"/>
    </cofactor>
</comment>
<dbReference type="Proteomes" id="UP001555786">
    <property type="component" value="Unassembled WGS sequence"/>
</dbReference>
<evidence type="ECO:0000256" key="1">
    <source>
        <dbReference type="ARBA" id="ARBA00001974"/>
    </source>
</evidence>
<dbReference type="SUPFAM" id="SSF56645">
    <property type="entry name" value="Acyl-CoA dehydrogenase NM domain-like"/>
    <property type="match status" value="1"/>
</dbReference>
<gene>
    <name evidence="9" type="ORF">ABXS05_24145</name>
</gene>
<evidence type="ECO:0000313" key="9">
    <source>
        <dbReference type="EMBL" id="MEW9308667.1"/>
    </source>
</evidence>
<dbReference type="PANTHER" id="PTHR43884:SF12">
    <property type="entry name" value="ISOVALERYL-COA DEHYDROGENASE, MITOCHONDRIAL-RELATED"/>
    <property type="match status" value="1"/>
</dbReference>
<accession>A0ABV3PSP7</accession>
<dbReference type="Gene3D" id="1.10.540.10">
    <property type="entry name" value="Acyl-CoA dehydrogenase/oxidase, N-terminal domain"/>
    <property type="match status" value="1"/>
</dbReference>
<dbReference type="InterPro" id="IPR006089">
    <property type="entry name" value="Acyl-CoA_DH_CS"/>
</dbReference>
<feature type="domain" description="Acyl-CoA oxidase/dehydrogenase middle" evidence="7">
    <location>
        <begin position="121"/>
        <end position="214"/>
    </location>
</feature>
<protein>
    <submittedName>
        <fullName evidence="9">Acyl-CoA dehydrogenase family protein</fullName>
    </submittedName>
</protein>
<dbReference type="InterPro" id="IPR009075">
    <property type="entry name" value="AcylCo_DH/oxidase_C"/>
</dbReference>
<keyword evidence="4 5" id="KW-0274">FAD</keyword>
<evidence type="ECO:0000259" key="7">
    <source>
        <dbReference type="Pfam" id="PF02770"/>
    </source>
</evidence>
<dbReference type="InterPro" id="IPR046373">
    <property type="entry name" value="Acyl-CoA_Oxase/DH_mid-dom_sf"/>
</dbReference>
<evidence type="ECO:0000256" key="5">
    <source>
        <dbReference type="RuleBase" id="RU362125"/>
    </source>
</evidence>
<dbReference type="InterPro" id="IPR006091">
    <property type="entry name" value="Acyl-CoA_Oxase/DH_mid-dom"/>
</dbReference>
<evidence type="ECO:0000313" key="10">
    <source>
        <dbReference type="Proteomes" id="UP001555786"/>
    </source>
</evidence>
<dbReference type="PIRSF" id="PIRSF016578">
    <property type="entry name" value="HsaA"/>
    <property type="match status" value="1"/>
</dbReference>
<name>A0ABV3PSP7_9HYPH</name>
<dbReference type="InterPro" id="IPR037069">
    <property type="entry name" value="AcylCoA_DH/ox_N_sf"/>
</dbReference>
<dbReference type="InterPro" id="IPR009100">
    <property type="entry name" value="AcylCoA_DH/oxidase_NM_dom_sf"/>
</dbReference>
<evidence type="ECO:0000259" key="8">
    <source>
        <dbReference type="Pfam" id="PF02771"/>
    </source>
</evidence>
<dbReference type="InterPro" id="IPR013786">
    <property type="entry name" value="AcylCoA_DH/ox_N"/>
</dbReference>
<dbReference type="Gene3D" id="2.40.110.10">
    <property type="entry name" value="Butyryl-CoA Dehydrogenase, subunit A, domain 2"/>
    <property type="match status" value="1"/>
</dbReference>
<dbReference type="InterPro" id="IPR036250">
    <property type="entry name" value="AcylCo_DH-like_C"/>
</dbReference>
<evidence type="ECO:0000256" key="4">
    <source>
        <dbReference type="ARBA" id="ARBA00022827"/>
    </source>
</evidence>
<dbReference type="PANTHER" id="PTHR43884">
    <property type="entry name" value="ACYL-COA DEHYDROGENASE"/>
    <property type="match status" value="1"/>
</dbReference>
<evidence type="ECO:0000256" key="3">
    <source>
        <dbReference type="ARBA" id="ARBA00022630"/>
    </source>
</evidence>
<dbReference type="Pfam" id="PF02771">
    <property type="entry name" value="Acyl-CoA_dh_N"/>
    <property type="match status" value="1"/>
</dbReference>
<proteinExistence type="inferred from homology"/>
<keyword evidence="5" id="KW-0560">Oxidoreductase</keyword>
<dbReference type="RefSeq" id="WP_367625648.1">
    <property type="nucleotide sequence ID" value="NZ_JBFNQD010000010.1"/>
</dbReference>
<sequence>MNFEPDADTLAVVEQIRRFAEDVLKPNAREIDANGTFASRHIPALAELGAMGMNLPEAWGGPGLSPVVLYLAVEALAAGCGSTVSMMTAHFLATDAILIGGDDAQRGRYLPDAAAGRTLGAFGLTEPGAGSNPADMTTRAIRDGASYHLRGVKHFISNAAHADFIVVFAKTDAAAGARGISAFVVEPAKGGVRIGSPEKTMGLRGGHVFEVEFDCRVGEEAMLGPEGSGFRTALKTLDNGRTEVAAMCTGLAGEALAMAVEWARTRRVGGHPIGEFQGLQWMLADMATELDAARLMGLRAASLRERGERFSKEASMAKLFASEKAGAIIDRALQIHGGYGYSQELPLERMARDVRIMRIYEGSSEIQRNIIARMLLA</sequence>
<comment type="caution">
    <text evidence="9">The sequence shown here is derived from an EMBL/GenBank/DDBJ whole genome shotgun (WGS) entry which is preliminary data.</text>
</comment>
<feature type="domain" description="Acyl-CoA dehydrogenase/oxidase C-terminal" evidence="6">
    <location>
        <begin position="227"/>
        <end position="375"/>
    </location>
</feature>
<dbReference type="PROSITE" id="PS00073">
    <property type="entry name" value="ACYL_COA_DH_2"/>
    <property type="match status" value="1"/>
</dbReference>
<keyword evidence="10" id="KW-1185">Reference proteome</keyword>
<evidence type="ECO:0000259" key="6">
    <source>
        <dbReference type="Pfam" id="PF00441"/>
    </source>
</evidence>
<dbReference type="Pfam" id="PF00441">
    <property type="entry name" value="Acyl-CoA_dh_1"/>
    <property type="match status" value="1"/>
</dbReference>
<organism evidence="9 10">
    <name type="scientific">Labrys neptuniae</name>
    <dbReference type="NCBI Taxonomy" id="376174"/>
    <lineage>
        <taxon>Bacteria</taxon>
        <taxon>Pseudomonadati</taxon>
        <taxon>Pseudomonadota</taxon>
        <taxon>Alphaproteobacteria</taxon>
        <taxon>Hyphomicrobiales</taxon>
        <taxon>Xanthobacteraceae</taxon>
        <taxon>Labrys</taxon>
    </lineage>
</organism>